<protein>
    <submittedName>
        <fullName evidence="1">Adhesin family protein</fullName>
    </submittedName>
</protein>
<organism evidence="1 2">
    <name type="scientific">Granulibacter bethesdensis</name>
    <dbReference type="NCBI Taxonomy" id="364410"/>
    <lineage>
        <taxon>Bacteria</taxon>
        <taxon>Pseudomonadati</taxon>
        <taxon>Pseudomonadota</taxon>
        <taxon>Alphaproteobacteria</taxon>
        <taxon>Acetobacterales</taxon>
        <taxon>Acetobacteraceae</taxon>
        <taxon>Granulibacter</taxon>
    </lineage>
</organism>
<dbReference type="Gene3D" id="2.150.10.10">
    <property type="entry name" value="Serralysin-like metalloprotease, C-terminal"/>
    <property type="match status" value="1"/>
</dbReference>
<dbReference type="EMBL" id="CP003181">
    <property type="protein sequence ID" value="AHJ62397.1"/>
    <property type="molecule type" value="Genomic_DNA"/>
</dbReference>
<evidence type="ECO:0000313" key="1">
    <source>
        <dbReference type="EMBL" id="AHJ62397.1"/>
    </source>
</evidence>
<dbReference type="Proteomes" id="UP000019438">
    <property type="component" value="Chromosome"/>
</dbReference>
<name>A0AAN0RCM0_9PROT</name>
<dbReference type="InterPro" id="IPR011049">
    <property type="entry name" value="Serralysin-like_metalloprot_C"/>
</dbReference>
<gene>
    <name evidence="1" type="ORF">GbCGDNIH3_0615</name>
</gene>
<accession>A0AAN0RCM0</accession>
<dbReference type="KEGG" id="gbc:GbCGDNIH3_0615"/>
<dbReference type="AlphaFoldDB" id="A0AAN0RCM0"/>
<evidence type="ECO:0000313" key="2">
    <source>
        <dbReference type="Proteomes" id="UP000019438"/>
    </source>
</evidence>
<reference evidence="2" key="1">
    <citation type="submission" date="2012-06" db="EMBL/GenBank/DDBJ databases">
        <title>Genome analysis of multiple Granulibacter bethesdensis isolates demonstrates substantial genome diversity.</title>
        <authorList>
            <person name="Greenberg D.E."/>
            <person name="Porcella S.F."/>
            <person name="Zarember K."/>
            <person name="Zelazny A.M."/>
            <person name="Bruno D."/>
            <person name="Martens C."/>
            <person name="Barbian K.D."/>
            <person name="Jaske E."/>
            <person name="Holland S.M."/>
        </authorList>
    </citation>
    <scope>NUCLEOTIDE SEQUENCE [LARGE SCALE GENOMIC DNA]</scope>
    <source>
        <strain evidence="2">CGDNIH3</strain>
    </source>
</reference>
<sequence>MSMMSGKGEIGSRPALELAISNRKFILLRERFYFSDSGILQMVAITGSSTVLSAYGQAVANVLDNSGSTTAYVYPTILQDGTLSVISATPIIDLTSATPYGYADCSSWVHYVMNTLAPVQDAYVQALRNAPLYNQTVTAYGGQTVVLNGSFQPWAQANVLQDAFASASAGTNGLQTIDVNNASVGLTALQAGDLIAYSTGIYTDPDAANASTNPELNATGDTGHVMVVRDTPTTVPVSSLPSDQQTALAAAGVVTVYAVNVIDSSDVPHANDSRPENSGNHYVQRVQDGILPAAAFIRAGGIGMGTLYFGATASGQITHLMFRDDFGWHPTSSAPSALKLSAARLTGNADLDVILANLRSAGVTVADNRLTVTVDPNAATTIAGNTYAMTTSLTGSAGLLVQGGGTLTLNGNSTYSGGTVLNGVTLNVTTATGAGTGGISTRAGSSNTIWLHSGKEAITANGADTIHAGAAELALNGTGTFLFMGGSGASTVSGGSGASTLLGGSGGGIYSAAASGIVAASGNTTLVGAGHNSLLFGGESSTVMFGSGTDTLVGGSGQGVLVSTGGNAIVTGSGQSSVFGGQSGQDTVVAAQGSNTVIAGTGNMALVGGGNTTLWGGSGNTELWTGAGSMQAALGSGQNAIFLGSGAATIFAGTGQDVFQVTKGQTGGNTQIYGFNAAADTLRLSGYAAGDVSVAVQGGSSVMALAGGATVTFVGVTGLNWQSS</sequence>
<proteinExistence type="predicted"/>